<name>A0ABV0V5R3_9TELE</name>
<feature type="non-terminal residue" evidence="1">
    <location>
        <position position="1"/>
    </location>
</feature>
<dbReference type="Proteomes" id="UP001482620">
    <property type="component" value="Unassembled WGS sequence"/>
</dbReference>
<evidence type="ECO:0000313" key="2">
    <source>
        <dbReference type="Proteomes" id="UP001482620"/>
    </source>
</evidence>
<evidence type="ECO:0000313" key="1">
    <source>
        <dbReference type="EMBL" id="MEQ2252692.1"/>
    </source>
</evidence>
<organism evidence="1 2">
    <name type="scientific">Ilyodon furcidens</name>
    <name type="common">goldbreast splitfin</name>
    <dbReference type="NCBI Taxonomy" id="33524"/>
    <lineage>
        <taxon>Eukaryota</taxon>
        <taxon>Metazoa</taxon>
        <taxon>Chordata</taxon>
        <taxon>Craniata</taxon>
        <taxon>Vertebrata</taxon>
        <taxon>Euteleostomi</taxon>
        <taxon>Actinopterygii</taxon>
        <taxon>Neopterygii</taxon>
        <taxon>Teleostei</taxon>
        <taxon>Neoteleostei</taxon>
        <taxon>Acanthomorphata</taxon>
        <taxon>Ovalentaria</taxon>
        <taxon>Atherinomorphae</taxon>
        <taxon>Cyprinodontiformes</taxon>
        <taxon>Goodeidae</taxon>
        <taxon>Ilyodon</taxon>
    </lineage>
</organism>
<dbReference type="EMBL" id="JAHRIQ010095578">
    <property type="protein sequence ID" value="MEQ2252692.1"/>
    <property type="molecule type" value="Genomic_DNA"/>
</dbReference>
<reference evidence="1 2" key="1">
    <citation type="submission" date="2021-06" db="EMBL/GenBank/DDBJ databases">
        <authorList>
            <person name="Palmer J.M."/>
        </authorList>
    </citation>
    <scope>NUCLEOTIDE SEQUENCE [LARGE SCALE GENOMIC DNA]</scope>
    <source>
        <strain evidence="2">if_2019</strain>
        <tissue evidence="1">Muscle</tissue>
    </source>
</reference>
<gene>
    <name evidence="1" type="ORF">ILYODFUR_024443</name>
</gene>
<sequence length="51" mass="6076">KPSRLFCTWQRFQTLPIALFITPRGAKWIFVHARKRDSLLLKTPERCTEDC</sequence>
<keyword evidence="2" id="KW-1185">Reference proteome</keyword>
<proteinExistence type="predicted"/>
<comment type="caution">
    <text evidence="1">The sequence shown here is derived from an EMBL/GenBank/DDBJ whole genome shotgun (WGS) entry which is preliminary data.</text>
</comment>
<accession>A0ABV0V5R3</accession>
<protein>
    <submittedName>
        <fullName evidence="1">Uncharacterized protein</fullName>
    </submittedName>
</protein>